<dbReference type="SUPFAM" id="SSF54106">
    <property type="entry name" value="LysM domain"/>
    <property type="match status" value="1"/>
</dbReference>
<dbReference type="OrthoDB" id="2603324at2"/>
<dbReference type="InterPro" id="IPR036779">
    <property type="entry name" value="LysM_dom_sf"/>
</dbReference>
<evidence type="ECO:0000313" key="3">
    <source>
        <dbReference type="Proteomes" id="UP000319432"/>
    </source>
</evidence>
<protein>
    <submittedName>
        <fullName evidence="2">LysM peptidoglycan-binding domain-containing protein</fullName>
    </submittedName>
</protein>
<evidence type="ECO:0000259" key="1">
    <source>
        <dbReference type="PROSITE" id="PS51782"/>
    </source>
</evidence>
<dbReference type="EMBL" id="CP033464">
    <property type="protein sequence ID" value="QDX95442.1"/>
    <property type="molecule type" value="Genomic_DNA"/>
</dbReference>
<organism evidence="2 3">
    <name type="scientific">Brevibacillus laterosporus</name>
    <name type="common">Bacillus laterosporus</name>
    <dbReference type="NCBI Taxonomy" id="1465"/>
    <lineage>
        <taxon>Bacteria</taxon>
        <taxon>Bacillati</taxon>
        <taxon>Bacillota</taxon>
        <taxon>Bacilli</taxon>
        <taxon>Bacillales</taxon>
        <taxon>Paenibacillaceae</taxon>
        <taxon>Brevibacillus</taxon>
    </lineage>
</organism>
<dbReference type="InterPro" id="IPR018392">
    <property type="entry name" value="LysM"/>
</dbReference>
<dbReference type="CDD" id="cd00118">
    <property type="entry name" value="LysM"/>
    <property type="match status" value="1"/>
</dbReference>
<evidence type="ECO:0000313" key="2">
    <source>
        <dbReference type="EMBL" id="QDX95442.1"/>
    </source>
</evidence>
<dbReference type="Proteomes" id="UP000319432">
    <property type="component" value="Chromosome"/>
</dbReference>
<accession>A0A518VEN7</accession>
<dbReference type="SMART" id="SM00257">
    <property type="entry name" value="LysM"/>
    <property type="match status" value="1"/>
</dbReference>
<reference evidence="2 3" key="1">
    <citation type="submission" date="2018-11" db="EMBL/GenBank/DDBJ databases">
        <title>Phylogenetic determinants of toxin gene distribution in genomes of Brevibacillus laterosporus.</title>
        <authorList>
            <person name="Glare T.R."/>
            <person name="Durrant A."/>
            <person name="Berry C."/>
            <person name="Palma L."/>
            <person name="Ormskirk M."/>
            <person name="Cox M.O."/>
        </authorList>
    </citation>
    <scope>NUCLEOTIDE SEQUENCE [LARGE SCALE GENOMIC DNA]</scope>
    <source>
        <strain evidence="2 3">1821L</strain>
    </source>
</reference>
<dbReference type="PROSITE" id="PS51782">
    <property type="entry name" value="LYSM"/>
    <property type="match status" value="1"/>
</dbReference>
<feature type="domain" description="LysM" evidence="1">
    <location>
        <begin position="9"/>
        <end position="53"/>
    </location>
</feature>
<dbReference type="AlphaFoldDB" id="A0A518VEN7"/>
<gene>
    <name evidence="2" type="ORF">EEL30_26125</name>
</gene>
<dbReference type="Gene3D" id="3.10.350.10">
    <property type="entry name" value="LysM domain"/>
    <property type="match status" value="1"/>
</dbReference>
<keyword evidence="3" id="KW-1185">Reference proteome</keyword>
<name>A0A518VEN7_BRELA</name>
<proteinExistence type="predicted"/>
<dbReference type="Pfam" id="PF01476">
    <property type="entry name" value="LysM"/>
    <property type="match status" value="1"/>
</dbReference>
<sequence>MSPYSFESFPYTIQPGDTYWLLAQRFRTPVYEIVAANPGVDPYYLFVGQVICIPFVQYSMPFSCPRPSPYQNVHECISQAEVDLKSLMRTLWEQHVYWTRMVIISIAANLPDEELVTKRLLRNAPDMANALKPFYGEENAATFERLIRDHLVIAVQLVKAAKAGDSKAVANAEKRWYKNADEIASFLNSINPYWSEEDIRKMFYEHLALTKAEAVYRLNKNYASDIATFDKIEQQALEMADAFTDGIVKQFPYIFTK</sequence>